<dbReference type="AlphaFoldDB" id="A0A1X7UJS9"/>
<dbReference type="GO" id="GO:0003676">
    <property type="term" value="F:nucleic acid binding"/>
    <property type="evidence" value="ECO:0007669"/>
    <property type="project" value="InterPro"/>
</dbReference>
<organism evidence="1">
    <name type="scientific">Amphimedon queenslandica</name>
    <name type="common">Sponge</name>
    <dbReference type="NCBI Taxonomy" id="400682"/>
    <lineage>
        <taxon>Eukaryota</taxon>
        <taxon>Metazoa</taxon>
        <taxon>Porifera</taxon>
        <taxon>Demospongiae</taxon>
        <taxon>Heteroscleromorpha</taxon>
        <taxon>Haplosclerida</taxon>
        <taxon>Niphatidae</taxon>
        <taxon>Amphimedon</taxon>
    </lineage>
</organism>
<evidence type="ECO:0008006" key="2">
    <source>
        <dbReference type="Google" id="ProtNLM"/>
    </source>
</evidence>
<dbReference type="EnsemblMetazoa" id="Aqu2.1.27711_001">
    <property type="protein sequence ID" value="Aqu2.1.27711_001"/>
    <property type="gene ID" value="Aqu2.1.27711"/>
</dbReference>
<dbReference type="InterPro" id="IPR036397">
    <property type="entry name" value="RNaseH_sf"/>
</dbReference>
<dbReference type="Gene3D" id="3.30.420.10">
    <property type="entry name" value="Ribonuclease H-like superfamily/Ribonuclease H"/>
    <property type="match status" value="1"/>
</dbReference>
<dbReference type="InParanoid" id="A0A1X7UJS9"/>
<reference evidence="1" key="1">
    <citation type="submission" date="2017-05" db="UniProtKB">
        <authorList>
            <consortium name="EnsemblMetazoa"/>
        </authorList>
    </citation>
    <scope>IDENTIFICATION</scope>
</reference>
<protein>
    <recommendedName>
        <fullName evidence="2">Integrase catalytic domain-containing protein</fullName>
    </recommendedName>
</protein>
<name>A0A1X7UJS9_AMPQE</name>
<accession>A0A1X7UJS9</accession>
<sequence>MTPMELRSHTSWLKGPRWLGSKEKKIMEFVDVPLASMESGDAEVGSANLMYYTPLNTLSSCLEDISLPSLQTFVGLPYRASPPPPLPLFRVTEQPPFTLTGVDFAGPLLVRADHPLHAPWEQKSFIRPFKRFTSRRGLPHKMISDNASSFKLAASVIKQVVTDPTILKYLSGLRVEWCNYLKKAPWLGGIYEGIISMTKRCLCKVV</sequence>
<proteinExistence type="predicted"/>
<evidence type="ECO:0000313" key="1">
    <source>
        <dbReference type="EnsemblMetazoa" id="Aqu2.1.27711_001"/>
    </source>
</evidence>